<feature type="transmembrane region" description="Helical" evidence="2">
    <location>
        <begin position="104"/>
        <end position="123"/>
    </location>
</feature>
<keyword evidence="2" id="KW-0812">Transmembrane</keyword>
<keyword evidence="2" id="KW-0472">Membrane</keyword>
<evidence type="ECO:0000313" key="3">
    <source>
        <dbReference type="EMBL" id="WZN44719.1"/>
    </source>
</evidence>
<protein>
    <recommendedName>
        <fullName evidence="5">DUF3592 domain-containing protein</fullName>
    </recommendedName>
</protein>
<feature type="compositionally biased region" description="Basic residues" evidence="1">
    <location>
        <begin position="145"/>
        <end position="154"/>
    </location>
</feature>
<feature type="transmembrane region" description="Helical" evidence="2">
    <location>
        <begin position="5"/>
        <end position="24"/>
    </location>
</feature>
<sequence length="160" mass="18888">MKLTLFEYFIFGLFFLFWIVYFWLFGNAFYVYRNGTVVDGTVTRVDRSCNKYSDIDLLIHEKVYSIHISSKECREGKYRIGQAVPVRWHPDHSDILYPDEDPRHGLYIVMGAMVLVLAINFIGKRGKRKSNNEEDNEKAVERDRTRRRSKRGKTGKFPLP</sequence>
<name>A0ABZ2Z2E1_9BACT</name>
<organism evidence="3 4">
    <name type="scientific">Chitinophaga caseinilytica</name>
    <dbReference type="NCBI Taxonomy" id="2267521"/>
    <lineage>
        <taxon>Bacteria</taxon>
        <taxon>Pseudomonadati</taxon>
        <taxon>Bacteroidota</taxon>
        <taxon>Chitinophagia</taxon>
        <taxon>Chitinophagales</taxon>
        <taxon>Chitinophagaceae</taxon>
        <taxon>Chitinophaga</taxon>
    </lineage>
</organism>
<evidence type="ECO:0000256" key="2">
    <source>
        <dbReference type="SAM" id="Phobius"/>
    </source>
</evidence>
<evidence type="ECO:0000313" key="4">
    <source>
        <dbReference type="Proteomes" id="UP001449657"/>
    </source>
</evidence>
<evidence type="ECO:0008006" key="5">
    <source>
        <dbReference type="Google" id="ProtNLM"/>
    </source>
</evidence>
<feature type="region of interest" description="Disordered" evidence="1">
    <location>
        <begin position="127"/>
        <end position="160"/>
    </location>
</feature>
<keyword evidence="2" id="KW-1133">Transmembrane helix</keyword>
<dbReference type="RefSeq" id="WP_341839487.1">
    <property type="nucleotide sequence ID" value="NZ_CP149792.1"/>
</dbReference>
<dbReference type="Proteomes" id="UP001449657">
    <property type="component" value="Chromosome"/>
</dbReference>
<reference evidence="3 4" key="1">
    <citation type="submission" date="2024-03" db="EMBL/GenBank/DDBJ databases">
        <title>Chitinophaga caseinilytica sp. nov., a casein hydrolysing bacterium isolated from forest soil.</title>
        <authorList>
            <person name="Lee D.S."/>
            <person name="Han D.M."/>
            <person name="Baek J.H."/>
            <person name="Choi D.G."/>
            <person name="Jeon J.H."/>
            <person name="Jeon C.O."/>
        </authorList>
    </citation>
    <scope>NUCLEOTIDE SEQUENCE [LARGE SCALE GENOMIC DNA]</scope>
    <source>
        <strain evidence="3 4">KACC 19118</strain>
    </source>
</reference>
<dbReference type="EMBL" id="CP150096">
    <property type="protein sequence ID" value="WZN44719.1"/>
    <property type="molecule type" value="Genomic_DNA"/>
</dbReference>
<evidence type="ECO:0000256" key="1">
    <source>
        <dbReference type="SAM" id="MobiDB-lite"/>
    </source>
</evidence>
<keyword evidence="4" id="KW-1185">Reference proteome</keyword>
<gene>
    <name evidence="3" type="ORF">WJU22_17630</name>
</gene>
<accession>A0ABZ2Z2E1</accession>
<proteinExistence type="predicted"/>